<name>A0A2P8FQV5_9BACT</name>
<feature type="transmembrane region" description="Helical" evidence="1">
    <location>
        <begin position="6"/>
        <end position="25"/>
    </location>
</feature>
<sequence>MLAVTLYFLISIASFLIAASINVTLTNAGLTKGLNPIGELVSILGAFFSIKMLLVTPLNAQVLVFPMFILVAGVLIAIFLKTLLGNVADTNYGICTCLDHLIADVKDDFRRNLVKAGQTRIVLFAKNCLFYIFFALSTILLAIFCSILDLILLYFHFYLYVPGFI</sequence>
<evidence type="ECO:0000313" key="2">
    <source>
        <dbReference type="EMBL" id="PSL24073.1"/>
    </source>
</evidence>
<dbReference type="Proteomes" id="UP000240978">
    <property type="component" value="Unassembled WGS sequence"/>
</dbReference>
<evidence type="ECO:0000256" key="1">
    <source>
        <dbReference type="SAM" id="Phobius"/>
    </source>
</evidence>
<keyword evidence="3" id="KW-1185">Reference proteome</keyword>
<dbReference type="EMBL" id="PYGK01000016">
    <property type="protein sequence ID" value="PSL24073.1"/>
    <property type="molecule type" value="Genomic_DNA"/>
</dbReference>
<comment type="caution">
    <text evidence="2">The sequence shown here is derived from an EMBL/GenBank/DDBJ whole genome shotgun (WGS) entry which is preliminary data.</text>
</comment>
<keyword evidence="1" id="KW-0812">Transmembrane</keyword>
<evidence type="ECO:0000313" key="3">
    <source>
        <dbReference type="Proteomes" id="UP000240978"/>
    </source>
</evidence>
<accession>A0A2P8FQV5</accession>
<reference evidence="2 3" key="1">
    <citation type="submission" date="2018-03" db="EMBL/GenBank/DDBJ databases">
        <title>Genomic Encyclopedia of Archaeal and Bacterial Type Strains, Phase II (KMG-II): from individual species to whole genera.</title>
        <authorList>
            <person name="Goeker M."/>
        </authorList>
    </citation>
    <scope>NUCLEOTIDE SEQUENCE [LARGE SCALE GENOMIC DNA]</scope>
    <source>
        <strain evidence="2 3">DSM 18107</strain>
    </source>
</reference>
<keyword evidence="1" id="KW-1133">Transmembrane helix</keyword>
<protein>
    <submittedName>
        <fullName evidence="2">Uncharacterized protein</fullName>
    </submittedName>
</protein>
<feature type="transmembrane region" description="Helical" evidence="1">
    <location>
        <begin position="128"/>
        <end position="155"/>
    </location>
</feature>
<keyword evidence="1" id="KW-0472">Membrane</keyword>
<dbReference type="AlphaFoldDB" id="A0A2P8FQV5"/>
<organism evidence="2 3">
    <name type="scientific">Chitinophaga ginsengisoli</name>
    <dbReference type="NCBI Taxonomy" id="363837"/>
    <lineage>
        <taxon>Bacteria</taxon>
        <taxon>Pseudomonadati</taxon>
        <taxon>Bacteroidota</taxon>
        <taxon>Chitinophagia</taxon>
        <taxon>Chitinophagales</taxon>
        <taxon>Chitinophagaceae</taxon>
        <taxon>Chitinophaga</taxon>
    </lineage>
</organism>
<proteinExistence type="predicted"/>
<feature type="transmembrane region" description="Helical" evidence="1">
    <location>
        <begin position="37"/>
        <end position="54"/>
    </location>
</feature>
<dbReference type="RefSeq" id="WP_106605158.1">
    <property type="nucleotide sequence ID" value="NZ_PYGK01000016.1"/>
</dbReference>
<gene>
    <name evidence="2" type="ORF">CLV42_11659</name>
</gene>
<feature type="transmembrane region" description="Helical" evidence="1">
    <location>
        <begin position="60"/>
        <end position="80"/>
    </location>
</feature>